<keyword evidence="2" id="KW-0647">Proteasome</keyword>
<reference evidence="2" key="1">
    <citation type="submission" date="2020-02" db="EMBL/GenBank/DDBJ databases">
        <authorList>
            <person name="Meier V. D."/>
        </authorList>
    </citation>
    <scope>NUCLEOTIDE SEQUENCE</scope>
    <source>
        <strain evidence="2">AVDCRST_MAG47</strain>
    </source>
</reference>
<dbReference type="EMBL" id="CADCUK010000071">
    <property type="protein sequence ID" value="CAA9369152.1"/>
    <property type="molecule type" value="Genomic_DNA"/>
</dbReference>
<keyword evidence="2" id="KW-0378">Hydrolase</keyword>
<dbReference type="GO" id="GO:0016787">
    <property type="term" value="F:hydrolase activity"/>
    <property type="evidence" value="ECO:0007669"/>
    <property type="project" value="UniProtKB-KW"/>
</dbReference>
<feature type="region of interest" description="Disordered" evidence="1">
    <location>
        <begin position="1"/>
        <end position="83"/>
    </location>
</feature>
<feature type="non-terminal residue" evidence="2">
    <location>
        <position position="1"/>
    </location>
</feature>
<name>A0A6J4MZY8_9ACTN</name>
<feature type="compositionally biased region" description="Basic residues" evidence="1">
    <location>
        <begin position="59"/>
        <end position="68"/>
    </location>
</feature>
<feature type="compositionally biased region" description="Basic and acidic residues" evidence="1">
    <location>
        <begin position="1"/>
        <end position="12"/>
    </location>
</feature>
<sequence length="114" mass="13319">EHAVLRLARAADEGPGGLRPQGHLARPQRGRPAVRRRDPLRLGEPVRGAAQDQRDLRPHRVRRGRPLQRVREPADRRRPARRHARLLLRPARRHRTCPGQRLRADPGRDLLLWW</sequence>
<evidence type="ECO:0000313" key="2">
    <source>
        <dbReference type="EMBL" id="CAA9369152.1"/>
    </source>
</evidence>
<proteinExistence type="predicted"/>
<feature type="non-terminal residue" evidence="2">
    <location>
        <position position="114"/>
    </location>
</feature>
<accession>A0A6J4MZY8</accession>
<organism evidence="2">
    <name type="scientific">uncultured Nocardioidaceae bacterium</name>
    <dbReference type="NCBI Taxonomy" id="253824"/>
    <lineage>
        <taxon>Bacteria</taxon>
        <taxon>Bacillati</taxon>
        <taxon>Actinomycetota</taxon>
        <taxon>Actinomycetes</taxon>
        <taxon>Propionibacteriales</taxon>
        <taxon>Nocardioidaceae</taxon>
        <taxon>environmental samples</taxon>
    </lineage>
</organism>
<dbReference type="AlphaFoldDB" id="A0A6J4MZY8"/>
<protein>
    <submittedName>
        <fullName evidence="2">Proteasome subunit alpha, bacterial</fullName>
        <ecNumber evidence="2">3.4.25.1</ecNumber>
    </submittedName>
</protein>
<evidence type="ECO:0000256" key="1">
    <source>
        <dbReference type="SAM" id="MobiDB-lite"/>
    </source>
</evidence>
<gene>
    <name evidence="2" type="ORF">AVDCRST_MAG47-992</name>
</gene>
<dbReference type="GO" id="GO:0000502">
    <property type="term" value="C:proteasome complex"/>
    <property type="evidence" value="ECO:0007669"/>
    <property type="project" value="UniProtKB-KW"/>
</dbReference>
<dbReference type="EC" id="3.4.25.1" evidence="2"/>